<organism evidence="3">
    <name type="scientific">marine sediment metagenome</name>
    <dbReference type="NCBI Taxonomy" id="412755"/>
    <lineage>
        <taxon>unclassified sequences</taxon>
        <taxon>metagenomes</taxon>
        <taxon>ecological metagenomes</taxon>
    </lineage>
</organism>
<evidence type="ECO:0000256" key="2">
    <source>
        <dbReference type="SAM" id="Phobius"/>
    </source>
</evidence>
<feature type="transmembrane region" description="Helical" evidence="2">
    <location>
        <begin position="44"/>
        <end position="63"/>
    </location>
</feature>
<proteinExistence type="predicted"/>
<evidence type="ECO:0000256" key="1">
    <source>
        <dbReference type="SAM" id="MobiDB-lite"/>
    </source>
</evidence>
<keyword evidence="2" id="KW-1133">Transmembrane helix</keyword>
<evidence type="ECO:0000313" key="3">
    <source>
        <dbReference type="EMBL" id="GAG13240.1"/>
    </source>
</evidence>
<name>X0V556_9ZZZZ</name>
<protein>
    <submittedName>
        <fullName evidence="3">Uncharacterized protein</fullName>
    </submittedName>
</protein>
<keyword evidence="2" id="KW-0472">Membrane</keyword>
<feature type="non-terminal residue" evidence="3">
    <location>
        <position position="267"/>
    </location>
</feature>
<sequence length="267" mass="28576">AAQTAKRFGRIKAAAKVAGLEAAVNAAIEIPLVAGNPTSTPQDVLWAAMFGGVIGGGIGGLAYKVKPHTAAKTMADQHAPVADDAMENLARAEAHEMAGENLEVKAPDEMRNIAEEDPIVRSRPAPESKADYDARKSLQGQQAKLEAELESVSGRKLPDEPVAPKAPGLLEGMVEELSFIKRVRDGEVKLSAADKSRADSQYGVAKREFLTEFRKADPDGYAEVYGTKRNPNTDDFEAGLPAAEKRMAGLTKKHEGKLAEFTRAIDE</sequence>
<accession>X0V556</accession>
<dbReference type="EMBL" id="BARS01024972">
    <property type="protein sequence ID" value="GAG13240.1"/>
    <property type="molecule type" value="Genomic_DNA"/>
</dbReference>
<reference evidence="3" key="1">
    <citation type="journal article" date="2014" name="Front. Microbiol.">
        <title>High frequency of phylogenetically diverse reductive dehalogenase-homologous genes in deep subseafloor sedimentary metagenomes.</title>
        <authorList>
            <person name="Kawai M."/>
            <person name="Futagami T."/>
            <person name="Toyoda A."/>
            <person name="Takaki Y."/>
            <person name="Nishi S."/>
            <person name="Hori S."/>
            <person name="Arai W."/>
            <person name="Tsubouchi T."/>
            <person name="Morono Y."/>
            <person name="Uchiyama I."/>
            <person name="Ito T."/>
            <person name="Fujiyama A."/>
            <person name="Inagaki F."/>
            <person name="Takami H."/>
        </authorList>
    </citation>
    <scope>NUCLEOTIDE SEQUENCE</scope>
    <source>
        <strain evidence="3">Expedition CK06-06</strain>
    </source>
</reference>
<feature type="non-terminal residue" evidence="3">
    <location>
        <position position="1"/>
    </location>
</feature>
<feature type="compositionally biased region" description="Basic and acidic residues" evidence="1">
    <location>
        <begin position="115"/>
        <end position="136"/>
    </location>
</feature>
<gene>
    <name evidence="3" type="ORF">S01H1_39549</name>
</gene>
<feature type="region of interest" description="Disordered" evidence="1">
    <location>
        <begin position="115"/>
        <end position="164"/>
    </location>
</feature>
<dbReference type="AlphaFoldDB" id="X0V556"/>
<comment type="caution">
    <text evidence="3">The sequence shown here is derived from an EMBL/GenBank/DDBJ whole genome shotgun (WGS) entry which is preliminary data.</text>
</comment>
<keyword evidence="2" id="KW-0812">Transmembrane</keyword>